<organism evidence="2 3">
    <name type="scientific">Araneus ventricosus</name>
    <name type="common">Orbweaver spider</name>
    <name type="synonym">Epeira ventricosa</name>
    <dbReference type="NCBI Taxonomy" id="182803"/>
    <lineage>
        <taxon>Eukaryota</taxon>
        <taxon>Metazoa</taxon>
        <taxon>Ecdysozoa</taxon>
        <taxon>Arthropoda</taxon>
        <taxon>Chelicerata</taxon>
        <taxon>Arachnida</taxon>
        <taxon>Araneae</taxon>
        <taxon>Araneomorphae</taxon>
        <taxon>Entelegynae</taxon>
        <taxon>Araneoidea</taxon>
        <taxon>Araneidae</taxon>
        <taxon>Araneus</taxon>
    </lineage>
</organism>
<reference evidence="2 3" key="1">
    <citation type="journal article" date="2019" name="Sci. Rep.">
        <title>Orb-weaving spider Araneus ventricosus genome elucidates the spidroin gene catalogue.</title>
        <authorList>
            <person name="Kono N."/>
            <person name="Nakamura H."/>
            <person name="Ohtoshi R."/>
            <person name="Moran D.A.P."/>
            <person name="Shinohara A."/>
            <person name="Yoshida Y."/>
            <person name="Fujiwara M."/>
            <person name="Mori M."/>
            <person name="Tomita M."/>
            <person name="Arakawa K."/>
        </authorList>
    </citation>
    <scope>NUCLEOTIDE SEQUENCE [LARGE SCALE GENOMIC DNA]</scope>
</reference>
<accession>A0A4Y2H7R2</accession>
<dbReference type="EMBL" id="BGPR01001749">
    <property type="protein sequence ID" value="GBM61015.1"/>
    <property type="molecule type" value="Genomic_DNA"/>
</dbReference>
<dbReference type="AlphaFoldDB" id="A0A4Y2H7R2"/>
<sequence>MSKEFEFGFVVQEPSISKEQDLVKEPWTSSFENFLETGTSQEGENQLPITQPFLPNDVASDLTPNPLMDVNAIIEEVQTPEMIVNQNDRPKSPVSIVISDEYLDEHSVLVTQAITERNSLADWSGAIRFYEPGSKDLIDAQNAMEVVSMSLVSTLKKVNIPLFRLPPSVEALQELCTKVKQCANAQSESVTINENSNGVNGIPDKVSTNINVKSNKIVRKPKANAAGNKTPLTSSKKSSLNASSKSNSKFKPAKKRVIDDEEFESPPQHLISKSKSKKIANQSVSDNTEITPHPPGVEEEELNDSSEFAADETLALITQKKKRIPPFFITPRSDFPVTLNILL</sequence>
<proteinExistence type="predicted"/>
<evidence type="ECO:0000313" key="2">
    <source>
        <dbReference type="EMBL" id="GBM61015.1"/>
    </source>
</evidence>
<feature type="region of interest" description="Disordered" evidence="1">
    <location>
        <begin position="219"/>
        <end position="305"/>
    </location>
</feature>
<gene>
    <name evidence="2" type="ORF">AVEN_264353_1</name>
</gene>
<dbReference type="OrthoDB" id="6472484at2759"/>
<evidence type="ECO:0000313" key="3">
    <source>
        <dbReference type="Proteomes" id="UP000499080"/>
    </source>
</evidence>
<name>A0A4Y2H7R2_ARAVE</name>
<dbReference type="Proteomes" id="UP000499080">
    <property type="component" value="Unassembled WGS sequence"/>
</dbReference>
<feature type="compositionally biased region" description="Low complexity" evidence="1">
    <location>
        <begin position="234"/>
        <end position="250"/>
    </location>
</feature>
<evidence type="ECO:0000256" key="1">
    <source>
        <dbReference type="SAM" id="MobiDB-lite"/>
    </source>
</evidence>
<feature type="compositionally biased region" description="Polar residues" evidence="1">
    <location>
        <begin position="279"/>
        <end position="290"/>
    </location>
</feature>
<protein>
    <submittedName>
        <fullName evidence="2">Uncharacterized protein</fullName>
    </submittedName>
</protein>
<comment type="caution">
    <text evidence="2">The sequence shown here is derived from an EMBL/GenBank/DDBJ whole genome shotgun (WGS) entry which is preliminary data.</text>
</comment>
<keyword evidence="3" id="KW-1185">Reference proteome</keyword>